<reference evidence="3" key="2">
    <citation type="submission" date="2021-08" db="EMBL/GenBank/DDBJ databases">
        <authorList>
            <person name="Tani A."/>
            <person name="Ola A."/>
            <person name="Ogura Y."/>
            <person name="Katsura K."/>
            <person name="Hayashi T."/>
        </authorList>
    </citation>
    <scope>NUCLEOTIDE SEQUENCE</scope>
    <source>
        <strain evidence="3">DSM 16372</strain>
    </source>
</reference>
<keyword evidence="1" id="KW-1133">Transmembrane helix</keyword>
<protein>
    <recommendedName>
        <fullName evidence="2">TadE-like domain-containing protein</fullName>
    </recommendedName>
</protein>
<dbReference type="Pfam" id="PF07811">
    <property type="entry name" value="TadE"/>
    <property type="match status" value="1"/>
</dbReference>
<name>A0AAV4ZV33_9HYPH</name>
<dbReference type="Proteomes" id="UP001055247">
    <property type="component" value="Unassembled WGS sequence"/>
</dbReference>
<accession>A0AAV4ZV33</accession>
<dbReference type="AlphaFoldDB" id="A0AAV4ZV33"/>
<dbReference type="EMBL" id="BPQO01000035">
    <property type="protein sequence ID" value="GJD92004.1"/>
    <property type="molecule type" value="Genomic_DNA"/>
</dbReference>
<proteinExistence type="predicted"/>
<keyword evidence="1" id="KW-0812">Transmembrane</keyword>
<organism evidence="3 4">
    <name type="scientific">Methylobacterium hispanicum</name>
    <dbReference type="NCBI Taxonomy" id="270350"/>
    <lineage>
        <taxon>Bacteria</taxon>
        <taxon>Pseudomonadati</taxon>
        <taxon>Pseudomonadota</taxon>
        <taxon>Alphaproteobacteria</taxon>
        <taxon>Hyphomicrobiales</taxon>
        <taxon>Methylobacteriaceae</taxon>
        <taxon>Methylobacterium</taxon>
    </lineage>
</organism>
<keyword evidence="1" id="KW-0472">Membrane</keyword>
<dbReference type="InterPro" id="IPR012495">
    <property type="entry name" value="TadE-like_dom"/>
</dbReference>
<comment type="caution">
    <text evidence="3">The sequence shown here is derived from an EMBL/GenBank/DDBJ whole genome shotgun (WGS) entry which is preliminary data.</text>
</comment>
<dbReference type="RefSeq" id="WP_066922173.1">
    <property type="nucleotide sequence ID" value="NZ_BPQO01000035.1"/>
</dbReference>
<reference evidence="3" key="1">
    <citation type="journal article" date="2016" name="Front. Microbiol.">
        <title>Genome Sequence of the Piezophilic, Mesophilic Sulfate-Reducing Bacterium Desulfovibrio indicus J2T.</title>
        <authorList>
            <person name="Cao J."/>
            <person name="Maignien L."/>
            <person name="Shao Z."/>
            <person name="Alain K."/>
            <person name="Jebbar M."/>
        </authorList>
    </citation>
    <scope>NUCLEOTIDE SEQUENCE</scope>
    <source>
        <strain evidence="3">DSM 16372</strain>
    </source>
</reference>
<evidence type="ECO:0000313" key="3">
    <source>
        <dbReference type="EMBL" id="GJD92004.1"/>
    </source>
</evidence>
<gene>
    <name evidence="3" type="ORF">BHAOGJBA_5557</name>
</gene>
<evidence type="ECO:0000313" key="4">
    <source>
        <dbReference type="Proteomes" id="UP001055247"/>
    </source>
</evidence>
<evidence type="ECO:0000259" key="2">
    <source>
        <dbReference type="Pfam" id="PF07811"/>
    </source>
</evidence>
<sequence>MRARHAWAAFAPSRAGSITVEFALIFPVLLFIYIGAAIVSDVSITAKKVNALSYMTANIVAQEPAQDQTSSYPIPSDAIAASKLSEIASGAQSIMAPKNISNFGLTISAIDITNSPSGSCCIAKTRWSYTSNGVLRPCAVNLSGTAAQSFSASQIPQSLLQNGSALPHPIYLIVSDVSFGYVPLLGSSIVGRINMVRSNFTRPRQIGQVNVVGLPTGQTETGKVCY</sequence>
<feature type="transmembrane region" description="Helical" evidence="1">
    <location>
        <begin position="25"/>
        <end position="46"/>
    </location>
</feature>
<feature type="domain" description="TadE-like" evidence="2">
    <location>
        <begin position="16"/>
        <end position="36"/>
    </location>
</feature>
<evidence type="ECO:0000256" key="1">
    <source>
        <dbReference type="SAM" id="Phobius"/>
    </source>
</evidence>
<keyword evidence="4" id="KW-1185">Reference proteome</keyword>